<dbReference type="EMBL" id="CP018477">
    <property type="protein sequence ID" value="ASV76091.1"/>
    <property type="molecule type" value="Genomic_DNA"/>
</dbReference>
<name>A0A286RJF5_9BACT</name>
<keyword evidence="2" id="KW-1185">Reference proteome</keyword>
<accession>A0A286RJF5</accession>
<dbReference type="Proteomes" id="UP000215086">
    <property type="component" value="Chromosome"/>
</dbReference>
<sequence>MEKGISISAETRSITVEWEDTKTKWLARLNFTEGNRRGIH</sequence>
<proteinExistence type="predicted"/>
<dbReference type="KEGG" id="ttf:THTE_3489"/>
<dbReference type="AlphaFoldDB" id="A0A286RJF5"/>
<evidence type="ECO:0000313" key="2">
    <source>
        <dbReference type="Proteomes" id="UP000215086"/>
    </source>
</evidence>
<evidence type="ECO:0000313" key="1">
    <source>
        <dbReference type="EMBL" id="ASV76091.1"/>
    </source>
</evidence>
<organism evidence="1 2">
    <name type="scientific">Thermogutta terrifontis</name>
    <dbReference type="NCBI Taxonomy" id="1331910"/>
    <lineage>
        <taxon>Bacteria</taxon>
        <taxon>Pseudomonadati</taxon>
        <taxon>Planctomycetota</taxon>
        <taxon>Planctomycetia</taxon>
        <taxon>Pirellulales</taxon>
        <taxon>Thermoguttaceae</taxon>
        <taxon>Thermogutta</taxon>
    </lineage>
</organism>
<protein>
    <submittedName>
        <fullName evidence="1">Uncharacterized protein</fullName>
    </submittedName>
</protein>
<gene>
    <name evidence="1" type="ORF">THTE_3489</name>
</gene>
<reference evidence="1 2" key="1">
    <citation type="journal article" name="Front. Microbiol.">
        <title>Sugar Metabolism of the First Thermophilic Planctomycete Thermogutta terrifontis: Comparative Genomic and Transcriptomic Approaches.</title>
        <authorList>
            <person name="Elcheninov A.G."/>
            <person name="Menzel P."/>
            <person name="Gudbergsdottir S.R."/>
            <person name="Slesarev A.I."/>
            <person name="Kadnikov V.V."/>
            <person name="Krogh A."/>
            <person name="Bonch-Osmolovskaya E.A."/>
            <person name="Peng X."/>
            <person name="Kublanov I.V."/>
        </authorList>
    </citation>
    <scope>NUCLEOTIDE SEQUENCE [LARGE SCALE GENOMIC DNA]</scope>
    <source>
        <strain evidence="1 2">R1</strain>
    </source>
</reference>